<evidence type="ECO:0000313" key="3">
    <source>
        <dbReference type="EMBL" id="AUW95619.1"/>
    </source>
</evidence>
<name>A0ABM6RVU9_9FIRM</name>
<feature type="domain" description="Beta-lactamase-related" evidence="2">
    <location>
        <begin position="8"/>
        <end position="328"/>
    </location>
</feature>
<dbReference type="EMBL" id="CP019454">
    <property type="protein sequence ID" value="AUW95619.1"/>
    <property type="molecule type" value="Genomic_DNA"/>
</dbReference>
<sequence length="348" mass="37960">MGDFSAAERVVRQAVETGMIPGAVASAGRGAKVLWREAMGSAQVYGESRPMHKDTVFDLASLTKVVATLPAVLVLVQSGDLSLEAPLSRYFEAFREGDKAQVRIGQLLTHTAGLVSHQPFYAHAKGRQDMIDRVLKEPLAYPPGQQVVYSDLGFIILGALVEKITGTFLATFVEEQVFKPLGMHSTRYCPDSDADIAATEVINGQPKVGIVHDENAEAMDKVAGHAGVFAPAKDLAKYLSLWTADPDEKTPVLGRAVRQRAVLLHTEMAHGRRGWGWVLPGDPQSVTGDLWPQSTAGHTGFTGTSCIFDPISRHWAILLTNRVHFGRQTEIGDLRRRFHNAVAQTLFE</sequence>
<dbReference type="InterPro" id="IPR001466">
    <property type="entry name" value="Beta-lactam-related"/>
</dbReference>
<organism evidence="3 4">
    <name type="scientific">Sulfobacillus thermotolerans</name>
    <dbReference type="NCBI Taxonomy" id="338644"/>
    <lineage>
        <taxon>Bacteria</taxon>
        <taxon>Bacillati</taxon>
        <taxon>Bacillota</taxon>
        <taxon>Clostridia</taxon>
        <taxon>Eubacteriales</taxon>
        <taxon>Clostridiales Family XVII. Incertae Sedis</taxon>
        <taxon>Sulfobacillus</taxon>
    </lineage>
</organism>
<dbReference type="InterPro" id="IPR012338">
    <property type="entry name" value="Beta-lactam/transpept-like"/>
</dbReference>
<protein>
    <recommendedName>
        <fullName evidence="2">Beta-lactamase-related domain-containing protein</fullName>
    </recommendedName>
</protein>
<evidence type="ECO:0000313" key="4">
    <source>
        <dbReference type="Proteomes" id="UP000325292"/>
    </source>
</evidence>
<dbReference type="Gene3D" id="3.40.710.10">
    <property type="entry name" value="DD-peptidase/beta-lactamase superfamily"/>
    <property type="match status" value="1"/>
</dbReference>
<keyword evidence="4" id="KW-1185">Reference proteome</keyword>
<dbReference type="Proteomes" id="UP000325292">
    <property type="component" value="Chromosome"/>
</dbReference>
<evidence type="ECO:0000256" key="1">
    <source>
        <dbReference type="ARBA" id="ARBA00022801"/>
    </source>
</evidence>
<keyword evidence="1" id="KW-0378">Hydrolase</keyword>
<dbReference type="InterPro" id="IPR050789">
    <property type="entry name" value="Diverse_Enzym_Activities"/>
</dbReference>
<dbReference type="Pfam" id="PF00144">
    <property type="entry name" value="Beta-lactamase"/>
    <property type="match status" value="1"/>
</dbReference>
<proteinExistence type="predicted"/>
<dbReference type="PANTHER" id="PTHR43283">
    <property type="entry name" value="BETA-LACTAMASE-RELATED"/>
    <property type="match status" value="1"/>
</dbReference>
<reference evidence="3 4" key="1">
    <citation type="journal article" date="2019" name="Sci. Rep.">
        <title>Sulfobacillus thermotolerans: new insights into resistance and metabolic capacities of acidophilic chemolithotrophs.</title>
        <authorList>
            <person name="Panyushkina A.E."/>
            <person name="Babenko V.V."/>
            <person name="Nikitina A.S."/>
            <person name="Selezneva O.V."/>
            <person name="Tsaplina I.A."/>
            <person name="Letarova M.A."/>
            <person name="Kostryukova E.S."/>
            <person name="Letarov A.V."/>
        </authorList>
    </citation>
    <scope>NUCLEOTIDE SEQUENCE [LARGE SCALE GENOMIC DNA]</scope>
    <source>
        <strain evidence="3 4">Kr1</strain>
    </source>
</reference>
<dbReference type="SUPFAM" id="SSF56601">
    <property type="entry name" value="beta-lactamase/transpeptidase-like"/>
    <property type="match status" value="1"/>
</dbReference>
<dbReference type="PANTHER" id="PTHR43283:SF11">
    <property type="entry name" value="BETA-LACTAMASE-RELATED DOMAIN-CONTAINING PROTEIN"/>
    <property type="match status" value="1"/>
</dbReference>
<evidence type="ECO:0000259" key="2">
    <source>
        <dbReference type="Pfam" id="PF00144"/>
    </source>
</evidence>
<gene>
    <name evidence="3" type="ORF">BXT84_14575</name>
</gene>
<accession>A0ABM6RVU9</accession>